<dbReference type="AlphaFoldDB" id="A0AAD5TNQ1"/>
<proteinExistence type="inferred from homology"/>
<evidence type="ECO:0000313" key="6">
    <source>
        <dbReference type="EMBL" id="KAJ3182317.1"/>
    </source>
</evidence>
<comment type="similarity">
    <text evidence="1 4">Belongs to the glycosyl hydrolase 1 family.</text>
</comment>
<protein>
    <recommendedName>
        <fullName evidence="8">Beta-glucosidase</fullName>
    </recommendedName>
</protein>
<keyword evidence="2" id="KW-0378">Hydrolase</keyword>
<reference evidence="6" key="1">
    <citation type="submission" date="2020-05" db="EMBL/GenBank/DDBJ databases">
        <title>Phylogenomic resolution of chytrid fungi.</title>
        <authorList>
            <person name="Stajich J.E."/>
            <person name="Amses K."/>
            <person name="Simmons R."/>
            <person name="Seto K."/>
            <person name="Myers J."/>
            <person name="Bonds A."/>
            <person name="Quandt C.A."/>
            <person name="Barry K."/>
            <person name="Liu P."/>
            <person name="Grigoriev I."/>
            <person name="Longcore J.E."/>
            <person name="James T.Y."/>
        </authorList>
    </citation>
    <scope>NUCLEOTIDE SEQUENCE</scope>
    <source>
        <strain evidence="6">JEL0379</strain>
    </source>
</reference>
<dbReference type="PANTHER" id="PTHR10353">
    <property type="entry name" value="GLYCOSYL HYDROLASE"/>
    <property type="match status" value="1"/>
</dbReference>
<dbReference type="Pfam" id="PF00232">
    <property type="entry name" value="Glyco_hydro_1"/>
    <property type="match status" value="1"/>
</dbReference>
<dbReference type="Gene3D" id="3.20.20.80">
    <property type="entry name" value="Glycosidases"/>
    <property type="match status" value="1"/>
</dbReference>
<evidence type="ECO:0000256" key="3">
    <source>
        <dbReference type="ARBA" id="ARBA00023295"/>
    </source>
</evidence>
<feature type="chain" id="PRO_5042283191" description="Beta-glucosidase" evidence="5">
    <location>
        <begin position="19"/>
        <end position="501"/>
    </location>
</feature>
<dbReference type="PROSITE" id="PS00653">
    <property type="entry name" value="GLYCOSYL_HYDROL_F1_2"/>
    <property type="match status" value="1"/>
</dbReference>
<keyword evidence="5" id="KW-0732">Signal</keyword>
<dbReference type="EMBL" id="JADGJQ010000009">
    <property type="protein sequence ID" value="KAJ3182317.1"/>
    <property type="molecule type" value="Genomic_DNA"/>
</dbReference>
<gene>
    <name evidence="6" type="ORF">HDU87_008479</name>
</gene>
<dbReference type="GO" id="GO:0008422">
    <property type="term" value="F:beta-glucosidase activity"/>
    <property type="evidence" value="ECO:0007669"/>
    <property type="project" value="TreeGrafter"/>
</dbReference>
<keyword evidence="7" id="KW-1185">Reference proteome</keyword>
<evidence type="ECO:0000313" key="7">
    <source>
        <dbReference type="Proteomes" id="UP001212152"/>
    </source>
</evidence>
<organism evidence="6 7">
    <name type="scientific">Geranomyces variabilis</name>
    <dbReference type="NCBI Taxonomy" id="109894"/>
    <lineage>
        <taxon>Eukaryota</taxon>
        <taxon>Fungi</taxon>
        <taxon>Fungi incertae sedis</taxon>
        <taxon>Chytridiomycota</taxon>
        <taxon>Chytridiomycota incertae sedis</taxon>
        <taxon>Chytridiomycetes</taxon>
        <taxon>Spizellomycetales</taxon>
        <taxon>Powellomycetaceae</taxon>
        <taxon>Geranomyces</taxon>
    </lineage>
</organism>
<dbReference type="Proteomes" id="UP001212152">
    <property type="component" value="Unassembled WGS sequence"/>
</dbReference>
<dbReference type="GO" id="GO:0005975">
    <property type="term" value="P:carbohydrate metabolic process"/>
    <property type="evidence" value="ECO:0007669"/>
    <property type="project" value="InterPro"/>
</dbReference>
<keyword evidence="3" id="KW-0326">Glycosidase</keyword>
<evidence type="ECO:0000256" key="5">
    <source>
        <dbReference type="SAM" id="SignalP"/>
    </source>
</evidence>
<dbReference type="SUPFAM" id="SSF51445">
    <property type="entry name" value="(Trans)glycosidases"/>
    <property type="match status" value="1"/>
</dbReference>
<evidence type="ECO:0000256" key="2">
    <source>
        <dbReference type="ARBA" id="ARBA00022801"/>
    </source>
</evidence>
<dbReference type="InterPro" id="IPR001360">
    <property type="entry name" value="Glyco_hydro_1"/>
</dbReference>
<evidence type="ECO:0000256" key="4">
    <source>
        <dbReference type="RuleBase" id="RU003690"/>
    </source>
</evidence>
<comment type="caution">
    <text evidence="6">The sequence shown here is derived from an EMBL/GenBank/DDBJ whole genome shotgun (WGS) entry which is preliminary data.</text>
</comment>
<sequence length="501" mass="56307">MRRYVLLLVAAAVPLTEASSKCKPEDYKWPSDFFYGCGTSAYQIEGAWNGGGRGTSIWDTISHNTTVVVGGDTGDVADDHYHRFEEDVDFFAEELGVETYSFSISWPRILPNGRGPVNEPGVQFYVKLLQALKKRNVTPICKLFHWDLPQALQTEYGGWTSKRVIADFDHYASIVLDRLGSMCDMWITLNEPSMICSKVLEYTLGREPKEEKLLCGHHALLAHAAAVKTFRAKGFKNKKISLINDGPFQLPLDATSAVDRNAARKAMEYSIGWFAAPIWLGDYPEVMRRELGDLLPAFTAQELNDLKGSADFLAFDAYTSQWASALLDPDSCSVTRTESPAWPSCVNSTQTRIDQRTGDTVPIGIPTQSDWNYLVPSGFRVGLRFLNDMYSPPAIVISENGMGVIGEARKDLRDALRDTARINWYQETLRELRSAIHDDNIPVVGFLAWSCLDNFEWEMGYGVRFGIAHVNYDTQKRTAKDSAFFLRSTFTRKETGLFIET</sequence>
<dbReference type="PRINTS" id="PR00131">
    <property type="entry name" value="GLHYDRLASE1"/>
</dbReference>
<accession>A0AAD5TNQ1</accession>
<evidence type="ECO:0000256" key="1">
    <source>
        <dbReference type="ARBA" id="ARBA00010838"/>
    </source>
</evidence>
<feature type="signal peptide" evidence="5">
    <location>
        <begin position="1"/>
        <end position="18"/>
    </location>
</feature>
<evidence type="ECO:0008006" key="8">
    <source>
        <dbReference type="Google" id="ProtNLM"/>
    </source>
</evidence>
<name>A0AAD5TNQ1_9FUNG</name>
<dbReference type="PANTHER" id="PTHR10353:SF36">
    <property type="entry name" value="LP05116P"/>
    <property type="match status" value="1"/>
</dbReference>
<dbReference type="InterPro" id="IPR033132">
    <property type="entry name" value="GH_1_N_CS"/>
</dbReference>
<dbReference type="InterPro" id="IPR017853">
    <property type="entry name" value="GH"/>
</dbReference>